<evidence type="ECO:0000256" key="6">
    <source>
        <dbReference type="ARBA" id="ARBA00022723"/>
    </source>
</evidence>
<dbReference type="SFLD" id="SFLDG00055">
    <property type="entry name" value="glucarate_dehydratase"/>
    <property type="match status" value="1"/>
</dbReference>
<feature type="binding site" evidence="12">
    <location>
        <position position="223"/>
    </location>
    <ligand>
        <name>Mg(2+)</name>
        <dbReference type="ChEBI" id="CHEBI:18420"/>
    </ligand>
</feature>
<dbReference type="GO" id="GO:0042838">
    <property type="term" value="P:D-glucarate catabolic process"/>
    <property type="evidence" value="ECO:0007669"/>
    <property type="project" value="UniProtKB-UniPathway"/>
</dbReference>
<name>A0A0A1F872_9BURK</name>
<comment type="catalytic activity">
    <reaction evidence="1">
        <text>D-glucarate = 5-dehydro-4-deoxy-D-glucarate + H2O</text>
        <dbReference type="Rhea" id="RHEA:14573"/>
        <dbReference type="ChEBI" id="CHEBI:15377"/>
        <dbReference type="ChEBI" id="CHEBI:30612"/>
        <dbReference type="ChEBI" id="CHEBI:42819"/>
        <dbReference type="EC" id="4.2.1.40"/>
    </reaction>
</comment>
<feature type="binding site" evidence="11">
    <location>
        <position position="138"/>
    </location>
    <ligand>
        <name>substrate</name>
    </ligand>
</feature>
<dbReference type="InterPro" id="IPR034598">
    <property type="entry name" value="GlucD-like"/>
</dbReference>
<evidence type="ECO:0000256" key="12">
    <source>
        <dbReference type="PIRSR" id="PIRSR617653-3"/>
    </source>
</evidence>
<dbReference type="Gene3D" id="3.30.390.10">
    <property type="entry name" value="Enolase-like, N-terminal domain"/>
    <property type="match status" value="1"/>
</dbReference>
<evidence type="ECO:0000256" key="8">
    <source>
        <dbReference type="ARBA" id="ARBA00023239"/>
    </source>
</evidence>
<dbReference type="HOGENOM" id="CLU_030273_9_0_4"/>
<comment type="pathway">
    <text evidence="3">Carbohydrate acid metabolism; D-glucarate degradation; 2,5-dioxopentanoate from D-glucarate: step 1/2.</text>
</comment>
<feature type="binding site" evidence="11">
    <location>
        <position position="193"/>
    </location>
    <ligand>
        <name>substrate</name>
    </ligand>
</feature>
<feature type="binding site" evidence="12">
    <location>
        <position position="277"/>
    </location>
    <ligand>
        <name>Mg(2+)</name>
        <dbReference type="ChEBI" id="CHEBI:18420"/>
    </ligand>
</feature>
<evidence type="ECO:0000256" key="11">
    <source>
        <dbReference type="PIRSR" id="PIRSR617653-2"/>
    </source>
</evidence>
<evidence type="ECO:0000313" key="15">
    <source>
        <dbReference type="Proteomes" id="UP000030302"/>
    </source>
</evidence>
<dbReference type="InterPro" id="IPR034593">
    <property type="entry name" value="DgoD-like"/>
</dbReference>
<gene>
    <name evidence="14" type="ORF">LT85_0825</name>
</gene>
<dbReference type="InterPro" id="IPR017653">
    <property type="entry name" value="Glucarate_dehydratase"/>
</dbReference>
<feature type="binding site" evidence="11">
    <location>
        <position position="356"/>
    </location>
    <ligand>
        <name>substrate</name>
    </ligand>
</feature>
<dbReference type="SUPFAM" id="SSF54826">
    <property type="entry name" value="Enolase N-terminal domain-like"/>
    <property type="match status" value="1"/>
</dbReference>
<reference evidence="15" key="1">
    <citation type="journal article" date="2014" name="Soil Biol. Biochem.">
        <title>Structure and function of bacterial communities in ageing soils: Insights from the Mendocino ecological staircase.</title>
        <authorList>
            <person name="Uroz S."/>
            <person name="Tech J.J."/>
            <person name="Sawaya N.A."/>
            <person name="Frey-Klett P."/>
            <person name="Leveau J.H.J."/>
        </authorList>
    </citation>
    <scope>NUCLEOTIDE SEQUENCE [LARGE SCALE GENOMIC DNA]</scope>
    <source>
        <strain evidence="15">Cal35</strain>
    </source>
</reference>
<proteinExistence type="inferred from homology"/>
<feature type="binding site" evidence="11">
    <location>
        <position position="20"/>
    </location>
    <ligand>
        <name>substrate</name>
    </ligand>
</feature>
<dbReference type="InterPro" id="IPR036849">
    <property type="entry name" value="Enolase-like_C_sf"/>
</dbReference>
<evidence type="ECO:0000256" key="7">
    <source>
        <dbReference type="ARBA" id="ARBA00022842"/>
    </source>
</evidence>
<evidence type="ECO:0000256" key="3">
    <source>
        <dbReference type="ARBA" id="ARBA00005183"/>
    </source>
</evidence>
<dbReference type="STRING" id="279058.LT85_0825"/>
<dbReference type="SFLD" id="SFLDF00005">
    <property type="entry name" value="glucarate_dehydratase"/>
    <property type="match status" value="1"/>
</dbReference>
<dbReference type="CDD" id="cd03323">
    <property type="entry name" value="D-glucarate_dehydratase"/>
    <property type="match status" value="1"/>
</dbReference>
<dbReference type="UniPathway" id="UPA00564">
    <property type="reaction ID" value="UER00627"/>
</dbReference>
<dbReference type="Pfam" id="PF13378">
    <property type="entry name" value="MR_MLE_C"/>
    <property type="match status" value="1"/>
</dbReference>
<dbReference type="NCBIfam" id="TIGR03247">
    <property type="entry name" value="glucar-dehydr"/>
    <property type="match status" value="1"/>
</dbReference>
<evidence type="ECO:0000256" key="4">
    <source>
        <dbReference type="ARBA" id="ARBA00009938"/>
    </source>
</evidence>
<feature type="active site" description="Proton acceptor" evidence="10">
    <location>
        <position position="195"/>
    </location>
</feature>
<evidence type="ECO:0000256" key="5">
    <source>
        <dbReference type="ARBA" id="ARBA00011973"/>
    </source>
</evidence>
<evidence type="ECO:0000259" key="13">
    <source>
        <dbReference type="SMART" id="SM00922"/>
    </source>
</evidence>
<keyword evidence="7 12" id="KW-0460">Magnesium</keyword>
<feature type="binding site" evidence="11">
    <location>
        <position position="409"/>
    </location>
    <ligand>
        <name>substrate</name>
    </ligand>
</feature>
<dbReference type="SFLD" id="SFLDS00001">
    <property type="entry name" value="Enolase"/>
    <property type="match status" value="1"/>
</dbReference>
<feature type="active site" description="Proton acceptor" evidence="10">
    <location>
        <position position="327"/>
    </location>
</feature>
<dbReference type="GO" id="GO:0008872">
    <property type="term" value="F:glucarate dehydratase activity"/>
    <property type="evidence" value="ECO:0007669"/>
    <property type="project" value="UniProtKB-UniRule"/>
</dbReference>
<evidence type="ECO:0000256" key="10">
    <source>
        <dbReference type="PIRSR" id="PIRSR617653-1"/>
    </source>
</evidence>
<keyword evidence="6 12" id="KW-0479">Metal-binding</keyword>
<dbReference type="EC" id="4.2.1.40" evidence="5 9"/>
<comment type="similarity">
    <text evidence="4">Belongs to the mandelate racemase/muconate lactonizing enzyme family. GlucD subfamily.</text>
</comment>
<dbReference type="AlphaFoldDB" id="A0A0A1F872"/>
<dbReference type="KEGG" id="care:LT85_0825"/>
<dbReference type="Proteomes" id="UP000030302">
    <property type="component" value="Chromosome"/>
</dbReference>
<evidence type="ECO:0000256" key="1">
    <source>
        <dbReference type="ARBA" id="ARBA00001426"/>
    </source>
</evidence>
<protein>
    <recommendedName>
        <fullName evidence="5 9">Glucarate dehydratase</fullName>
        <ecNumber evidence="5 9">4.2.1.40</ecNumber>
    </recommendedName>
</protein>
<feature type="binding site" evidence="11">
    <location>
        <position position="91"/>
    </location>
    <ligand>
        <name>substrate</name>
    </ligand>
</feature>
<organism evidence="14 15">
    <name type="scientific">Collimonas arenae</name>
    <dbReference type="NCBI Taxonomy" id="279058"/>
    <lineage>
        <taxon>Bacteria</taxon>
        <taxon>Pseudomonadati</taxon>
        <taxon>Pseudomonadota</taxon>
        <taxon>Betaproteobacteria</taxon>
        <taxon>Burkholderiales</taxon>
        <taxon>Oxalobacteraceae</taxon>
        <taxon>Collimonas</taxon>
    </lineage>
</organism>
<feature type="domain" description="Mandelate racemase/muconate lactonizing enzyme C-terminal" evidence="13">
    <location>
        <begin position="173"/>
        <end position="273"/>
    </location>
</feature>
<sequence length="433" mass="47408">MRVVPVAGRDSMLLNLSGAHGPYFTRNIVILTDSAGNIGLGEVPGGERIRQTLEDARPLLLGKAIGNYQAILNSARAAFSDRDAGGRGLQTFDLRIAIHAVTALEAALLDLLGKFLDVPVAALLGEGQQRDAVKMLGYLFYVGDRNVTDLPYASEPDAGDDWLRLRHEPALNAQAVVALAEAAYQRYGFNDFKLKGGVLRGEDEMEAVTALAERFPQARITLDPNGGWLLKDAIRLCRDQHAVLAYAEDPCGAENGFSGREVMAEFRRATGLQTATNMIATDWREMGHAIQLQSVDIPLADPHFWTMQGSVRVAQMCHEWGLTWGSHSNNHFDISLAMFTHVAAAAPGHITAIDTHWIWQDGQRLTKAPLQIVGGMIDVPKKPGLGIELDPAQLEAAHQLYRNMGLGARDDAMAMQYLIPGWKFDNKKPCLLR</sequence>
<evidence type="ECO:0000313" key="14">
    <source>
        <dbReference type="EMBL" id="AIY39985.1"/>
    </source>
</evidence>
<feature type="binding site" evidence="12">
    <location>
        <position position="254"/>
    </location>
    <ligand>
        <name>Mg(2+)</name>
        <dbReference type="ChEBI" id="CHEBI:18420"/>
    </ligand>
</feature>
<keyword evidence="8 14" id="KW-0456">Lyase</keyword>
<dbReference type="SUPFAM" id="SSF51604">
    <property type="entry name" value="Enolase C-terminal domain-like"/>
    <property type="match status" value="1"/>
</dbReference>
<feature type="binding site" evidence="11">
    <location>
        <begin position="223"/>
        <end position="225"/>
    </location>
    <ligand>
        <name>substrate</name>
    </ligand>
</feature>
<dbReference type="InterPro" id="IPR029065">
    <property type="entry name" value="Enolase_C-like"/>
</dbReference>
<accession>A0A0A1F872</accession>
<dbReference type="InterPro" id="IPR029017">
    <property type="entry name" value="Enolase-like_N"/>
</dbReference>
<evidence type="ECO:0000256" key="9">
    <source>
        <dbReference type="NCBIfam" id="TIGR03247"/>
    </source>
</evidence>
<dbReference type="PANTHER" id="PTHR48080">
    <property type="entry name" value="D-GALACTONATE DEHYDRATASE-RELATED"/>
    <property type="match status" value="1"/>
</dbReference>
<dbReference type="GO" id="GO:0000287">
    <property type="term" value="F:magnesium ion binding"/>
    <property type="evidence" value="ECO:0007669"/>
    <property type="project" value="UniProtKB-UniRule"/>
</dbReference>
<dbReference type="SMART" id="SM00922">
    <property type="entry name" value="MR_MLE"/>
    <property type="match status" value="1"/>
</dbReference>
<feature type="binding site" evidence="11">
    <location>
        <position position="277"/>
    </location>
    <ligand>
        <name>substrate</name>
    </ligand>
</feature>
<dbReference type="Gene3D" id="3.20.20.120">
    <property type="entry name" value="Enolase-like C-terminal domain"/>
    <property type="match status" value="1"/>
</dbReference>
<evidence type="ECO:0000256" key="2">
    <source>
        <dbReference type="ARBA" id="ARBA00001946"/>
    </source>
</evidence>
<feature type="binding site" evidence="11">
    <location>
        <begin position="327"/>
        <end position="329"/>
    </location>
    <ligand>
        <name>substrate</name>
    </ligand>
</feature>
<comment type="cofactor">
    <cofactor evidence="2 12">
        <name>Mg(2+)</name>
        <dbReference type="ChEBI" id="CHEBI:18420"/>
    </cofactor>
</comment>
<keyword evidence="15" id="KW-1185">Reference proteome</keyword>
<dbReference type="InterPro" id="IPR013342">
    <property type="entry name" value="Mandelate_racemase_C"/>
</dbReference>
<dbReference type="PANTHER" id="PTHR48080:SF4">
    <property type="entry name" value="GLUCARATE DEHYDRATASE"/>
    <property type="match status" value="1"/>
</dbReference>
<dbReference type="EMBL" id="CP009962">
    <property type="protein sequence ID" value="AIY39985.1"/>
    <property type="molecule type" value="Genomic_DNA"/>
</dbReference>